<protein>
    <submittedName>
        <fullName evidence="1">Uncharacterized protein</fullName>
    </submittedName>
</protein>
<dbReference type="RefSeq" id="XP_056040411.1">
    <property type="nucleotide sequence ID" value="XM_056190117.1"/>
</dbReference>
<dbReference type="Proteomes" id="UP001217417">
    <property type="component" value="Unassembled WGS sequence"/>
</dbReference>
<sequence length="340" mass="39134">MTRELGAALCDRLWRATKALKAATWDLEKLNVNEDDILAQIDSQKTYVTTRSRERLPSSVQQVRVVADNIEKLMIERNYELEQVHTRLRGHKNTQAVFSKIRRRRPAVEKEIRRYNALVDALPIAPELKPEKISYELLQKEMNGKEETSSLLHHFFKLDNFGMILSNVPRWVNSQGMRQAIQLHLQIQALHQEIAIIRAEVMRAIQWAMENLKALIAYARGNKSGRRFETIFVDKMWAGVQVAKSFLDNLDSMSNADFSMEEAKMQKPYLQELIERAYSCLPSESQGQNFDGELVVESDTVVSDQNFVDEEDEDCIPTDAIFDLAMLSVDDNQVDDQEAN</sequence>
<evidence type="ECO:0000313" key="1">
    <source>
        <dbReference type="EMBL" id="KAJ8096961.1"/>
    </source>
</evidence>
<dbReference type="AlphaFoldDB" id="A0AAD7QKM2"/>
<dbReference type="EMBL" id="JARPMG010000012">
    <property type="protein sequence ID" value="KAJ8096961.1"/>
    <property type="molecule type" value="Genomic_DNA"/>
</dbReference>
<proteinExistence type="predicted"/>
<name>A0AAD7QKM2_9ASCO</name>
<dbReference type="GeneID" id="80885283"/>
<comment type="caution">
    <text evidence="1">The sequence shown here is derived from an EMBL/GenBank/DDBJ whole genome shotgun (WGS) entry which is preliminary data.</text>
</comment>
<keyword evidence="2" id="KW-1185">Reference proteome</keyword>
<reference evidence="1" key="1">
    <citation type="submission" date="2023-03" db="EMBL/GenBank/DDBJ databases">
        <title>Near-Complete genome sequence of Lipomyces tetrasporous NRRL Y-64009, an oleaginous yeast capable of growing on lignocellulosic hydrolysates.</title>
        <authorList>
            <consortium name="Lawrence Berkeley National Laboratory"/>
            <person name="Jagtap S.S."/>
            <person name="Liu J.-J."/>
            <person name="Walukiewicz H.E."/>
            <person name="Pangilinan J."/>
            <person name="Lipzen A."/>
            <person name="Ahrendt S."/>
            <person name="Koriabine M."/>
            <person name="Cobaugh K."/>
            <person name="Salamov A."/>
            <person name="Yoshinaga Y."/>
            <person name="Ng V."/>
            <person name="Daum C."/>
            <person name="Grigoriev I.V."/>
            <person name="Slininger P.J."/>
            <person name="Dien B.S."/>
            <person name="Jin Y.-S."/>
            <person name="Rao C.V."/>
        </authorList>
    </citation>
    <scope>NUCLEOTIDE SEQUENCE</scope>
    <source>
        <strain evidence="1">NRRL Y-64009</strain>
    </source>
</reference>
<organism evidence="1 2">
    <name type="scientific">Lipomyces tetrasporus</name>
    <dbReference type="NCBI Taxonomy" id="54092"/>
    <lineage>
        <taxon>Eukaryota</taxon>
        <taxon>Fungi</taxon>
        <taxon>Dikarya</taxon>
        <taxon>Ascomycota</taxon>
        <taxon>Saccharomycotina</taxon>
        <taxon>Lipomycetes</taxon>
        <taxon>Lipomycetales</taxon>
        <taxon>Lipomycetaceae</taxon>
        <taxon>Lipomyces</taxon>
    </lineage>
</organism>
<evidence type="ECO:0000313" key="2">
    <source>
        <dbReference type="Proteomes" id="UP001217417"/>
    </source>
</evidence>
<gene>
    <name evidence="1" type="ORF">POJ06DRAFT_283620</name>
</gene>
<accession>A0AAD7QKM2</accession>